<protein>
    <submittedName>
        <fullName evidence="1">Uncharacterized protein</fullName>
    </submittedName>
</protein>
<sequence length="328" mass="35892">MSMMIILFISFILLSTFLHVWKLEATFLSFSFRLMDLSPQQDDNNHHSFSKSLENCEAINNVTGTKSPKTSFLVFVGAYEFFSPEMWRAVLVELVATACLLFTLTICILSCLESREPEPKLLVPFAVFIIAFFFLLATVPLSGGHMSPVFTFIAALKGVITLVRAIFYILSQCVGSIMAYMVIKSVMNNATVEKYSLGGCMIDGNGGGIAPGTALVLEFSCTFVVLFVGVTVAFDKRRFKELGLIMVCVILAASMGLAIFVSITVTGRAGYAGVGLNPARCLGPALLHGGSLWHGHWVFWVGPCLACTVYYVYTLTLPRDRMGSVDED</sequence>
<organism evidence="1 2">
    <name type="scientific">Manihot esculenta</name>
    <name type="common">Cassava</name>
    <name type="synonym">Jatropha manihot</name>
    <dbReference type="NCBI Taxonomy" id="3983"/>
    <lineage>
        <taxon>Eukaryota</taxon>
        <taxon>Viridiplantae</taxon>
        <taxon>Streptophyta</taxon>
        <taxon>Embryophyta</taxon>
        <taxon>Tracheophyta</taxon>
        <taxon>Spermatophyta</taxon>
        <taxon>Magnoliopsida</taxon>
        <taxon>eudicotyledons</taxon>
        <taxon>Gunneridae</taxon>
        <taxon>Pentapetalae</taxon>
        <taxon>rosids</taxon>
        <taxon>fabids</taxon>
        <taxon>Malpighiales</taxon>
        <taxon>Euphorbiaceae</taxon>
        <taxon>Crotonoideae</taxon>
        <taxon>Manihoteae</taxon>
        <taxon>Manihot</taxon>
    </lineage>
</organism>
<name>A0ACB7HSS2_MANES</name>
<dbReference type="Proteomes" id="UP000091857">
    <property type="component" value="Chromosome 4"/>
</dbReference>
<gene>
    <name evidence="1" type="ORF">MANES_04G078900v8</name>
</gene>
<proteinExistence type="predicted"/>
<accession>A0ACB7HSS2</accession>
<keyword evidence="2" id="KW-1185">Reference proteome</keyword>
<comment type="caution">
    <text evidence="1">The sequence shown here is derived from an EMBL/GenBank/DDBJ whole genome shotgun (WGS) entry which is preliminary data.</text>
</comment>
<evidence type="ECO:0000313" key="2">
    <source>
        <dbReference type="Proteomes" id="UP000091857"/>
    </source>
</evidence>
<evidence type="ECO:0000313" key="1">
    <source>
        <dbReference type="EMBL" id="KAG8655849.1"/>
    </source>
</evidence>
<reference evidence="2" key="1">
    <citation type="journal article" date="2016" name="Nat. Biotechnol.">
        <title>Sequencing wild and cultivated cassava and related species reveals extensive interspecific hybridization and genetic diversity.</title>
        <authorList>
            <person name="Bredeson J.V."/>
            <person name="Lyons J.B."/>
            <person name="Prochnik S.E."/>
            <person name="Wu G.A."/>
            <person name="Ha C.M."/>
            <person name="Edsinger-Gonzales E."/>
            <person name="Grimwood J."/>
            <person name="Schmutz J."/>
            <person name="Rabbi I.Y."/>
            <person name="Egesi C."/>
            <person name="Nauluvula P."/>
            <person name="Lebot V."/>
            <person name="Ndunguru J."/>
            <person name="Mkamilo G."/>
            <person name="Bart R.S."/>
            <person name="Setter T.L."/>
            <person name="Gleadow R.M."/>
            <person name="Kulakow P."/>
            <person name="Ferguson M.E."/>
            <person name="Rounsley S."/>
            <person name="Rokhsar D.S."/>
        </authorList>
    </citation>
    <scope>NUCLEOTIDE SEQUENCE [LARGE SCALE GENOMIC DNA]</scope>
    <source>
        <strain evidence="2">cv. AM560-2</strain>
    </source>
</reference>
<dbReference type="EMBL" id="CM004390">
    <property type="protein sequence ID" value="KAG8655849.1"/>
    <property type="molecule type" value="Genomic_DNA"/>
</dbReference>